<feature type="region of interest" description="Disordered" evidence="1">
    <location>
        <begin position="876"/>
        <end position="896"/>
    </location>
</feature>
<feature type="compositionally biased region" description="Pro residues" evidence="1">
    <location>
        <begin position="882"/>
        <end position="893"/>
    </location>
</feature>
<dbReference type="RefSeq" id="WP_067363523.1">
    <property type="nucleotide sequence ID" value="NZ_JBIUBN010000009.1"/>
</dbReference>
<protein>
    <submittedName>
        <fullName evidence="2">Uncharacterized protein</fullName>
    </submittedName>
</protein>
<dbReference type="Proteomes" id="UP000070620">
    <property type="component" value="Unassembled WGS sequence"/>
</dbReference>
<evidence type="ECO:0000313" key="3">
    <source>
        <dbReference type="Proteomes" id="UP000070620"/>
    </source>
</evidence>
<keyword evidence="3" id="KW-1185">Reference proteome</keyword>
<dbReference type="EMBL" id="LRQV01000028">
    <property type="protein sequence ID" value="KXK61996.1"/>
    <property type="molecule type" value="Genomic_DNA"/>
</dbReference>
<proteinExistence type="predicted"/>
<evidence type="ECO:0000256" key="1">
    <source>
        <dbReference type="SAM" id="MobiDB-lite"/>
    </source>
</evidence>
<comment type="caution">
    <text evidence="2">The sequence shown here is derived from an EMBL/GenBank/DDBJ whole genome shotgun (WGS) entry which is preliminary data.</text>
</comment>
<accession>A0A136PV02</accession>
<dbReference type="OrthoDB" id="4312432at2"/>
<dbReference type="AlphaFoldDB" id="A0A136PV02"/>
<gene>
    <name evidence="2" type="ORF">AWW66_10655</name>
</gene>
<name>A0A136PV02_9ACTN</name>
<feature type="region of interest" description="Disordered" evidence="1">
    <location>
        <begin position="713"/>
        <end position="742"/>
    </location>
</feature>
<reference evidence="2 3" key="1">
    <citation type="submission" date="2016-01" db="EMBL/GenBank/DDBJ databases">
        <title>Whole genome sequence and analysis of Micromonospora rosaria DSM 803, which can produce antibacterial substance rosamicin.</title>
        <authorList>
            <person name="Yang H."/>
            <person name="He X."/>
            <person name="Zhu D."/>
        </authorList>
    </citation>
    <scope>NUCLEOTIDE SEQUENCE [LARGE SCALE GENOMIC DNA]</scope>
    <source>
        <strain evidence="2 3">DSM 803</strain>
    </source>
</reference>
<feature type="region of interest" description="Disordered" evidence="1">
    <location>
        <begin position="558"/>
        <end position="578"/>
    </location>
</feature>
<sequence>MRSIGHLTQTHLSVLALNRDTHAPLARMPVYAEVSLVVDAPPSPLDLGEIRALSDEPFTHPALGPLLREALARAMDDPTYLALPRQRREELIEAVAELARDRRLVDLSDEARRIGAAEVVAEALDRLGIARQARGSTTTYSYPLGTLATDHAGYASFDLRRIDRELLRAGRTGAQYAFHLYPLGRESSRYNAVQQARFTRDAIFAKLELAPVDLAPMTVLNLPSMQNPALVDWYLSPGSFAAAPDLLIGADGCEKLVVAPVALREFGFRQVVRVTEPPDGVELPGDVRFGYVDEYRATWYALGHSLGEIQYSLPLAPGESVKLAVVDWAWSGESARQEETEFSEQLLHRTHRDRVITETVHATLQEWQRGGTVLGGAAGSVGASGTGGAAGIAGGATMALGGSYSTSSGSRVLAAENVHRLSDGFVQSSAAHRELASTVVIQSRQEERETIQTRTFTNHNRGHTLTILYYEVLRHYRVETSWVRRRPVALVRHGAVLPEDEPPADPNTPSDEAKVEATWAAAVSRHRPALEPYLRDERLRPGFAAVDRLVALLGERRGHGHQEPWAGTSASPPPTTERDQRFTMFEFDVTTFDGLHDEMTNDSENHLRIYAVKHDGAAIELVRDDTSTNFNTGGRLRSRGERALFFAFVPVGAEEGKGLRWGDLAGFSIYTVNDTWKVHWLAVSAFALPDKRRVVLIPPTEYKLMFGKYRDGQDHDDSGNNTFTTITPPQPDREPGQVPGLPAPRFLLTPEERAACQGLLDHIRRHGTYYDTVIALSRHPNEIAVEFEGRDWITGNYLDHLDPRPLDVFGSAVAYALLDGEAPDVDPAARTERLVTFPTRGVFAEGKLGHCTISEEIDNTRFWQWDQHPLPVTAPDINPATPVSPTPQAPPATTPTSFPSSVVSIVAPTAAPDPTGLAAALTAFATPNIFRDMSGRAEVADLLKKLSDNSIGIAEAARKAKELQQKYETDLATAQHSREAAALKALTEAKTPAQEAAARSALESAGRAADLEADLRRLAASGAMLSPAEQARVRDEILRRWTRPEPDRVRVTFHHTHAGSGERLNGEFDAVLTGGGVTERVPYTTVVGVGTVEVALPPGQYALAIEGRRTAFPATVRTRLDVPAVGTHPGFDVDLGTVLSPLRRTLSGHLATLSVPVGAKRVSVTVTAGEQSATAAHTVNYATATPVGQQAAGGLGTLLKNSDLATLALVGAVADGADKGALTVAYTYLTGALTVTAG</sequence>
<organism evidence="2 3">
    <name type="scientific">Micromonospora rosaria</name>
    <dbReference type="NCBI Taxonomy" id="47874"/>
    <lineage>
        <taxon>Bacteria</taxon>
        <taxon>Bacillati</taxon>
        <taxon>Actinomycetota</taxon>
        <taxon>Actinomycetes</taxon>
        <taxon>Micromonosporales</taxon>
        <taxon>Micromonosporaceae</taxon>
        <taxon>Micromonospora</taxon>
    </lineage>
</organism>
<evidence type="ECO:0000313" key="2">
    <source>
        <dbReference type="EMBL" id="KXK61996.1"/>
    </source>
</evidence>